<organism evidence="3 4">
    <name type="scientific">Floridaenema evergladense BLCC-F167</name>
    <dbReference type="NCBI Taxonomy" id="3153639"/>
    <lineage>
        <taxon>Bacteria</taxon>
        <taxon>Bacillati</taxon>
        <taxon>Cyanobacteriota</taxon>
        <taxon>Cyanophyceae</taxon>
        <taxon>Oscillatoriophycideae</taxon>
        <taxon>Aerosakkonematales</taxon>
        <taxon>Aerosakkonemataceae</taxon>
        <taxon>Floridanema</taxon>
        <taxon>Floridanema evergladense</taxon>
    </lineage>
</organism>
<feature type="compositionally biased region" description="Polar residues" evidence="1">
    <location>
        <begin position="10"/>
        <end position="22"/>
    </location>
</feature>
<dbReference type="InterPro" id="IPR009057">
    <property type="entry name" value="Homeodomain-like_sf"/>
</dbReference>
<evidence type="ECO:0000256" key="1">
    <source>
        <dbReference type="SAM" id="MobiDB-lite"/>
    </source>
</evidence>
<dbReference type="SUPFAM" id="SSF46689">
    <property type="entry name" value="Homeodomain-like"/>
    <property type="match status" value="1"/>
</dbReference>
<sequence length="243" mass="27715">MQNHPHPELTESSDSLPQESKVSPETIAIATELDQEAQLKVEVIQSLLEPCDRITYGHKLREAAQKLGVNVRTVQRLVKKWEQEGLAGIVKIDRADKGQHRISDFWQNFIIKTYQAGNKGSKRMTPKQVAVRVQAKAYEIGDDKPPHYRTVLRVLTPMIEKKEKAKSIRSPGWRGTTLSVKTREGEDLTVEYSNQVWQCDHTRADVLLVDQYGHLLGRPWLTTVIDAYSRCVISRSPEARNFC</sequence>
<comment type="caution">
    <text evidence="3">The sequence shown here is derived from an EMBL/GenBank/DDBJ whole genome shotgun (WGS) entry which is preliminary data.</text>
</comment>
<protein>
    <submittedName>
        <fullName evidence="3">Helix-turn-helix domain-containing protein</fullName>
    </submittedName>
</protein>
<name>A0ABV4WS44_9CYAN</name>
<dbReference type="InterPro" id="IPR055247">
    <property type="entry name" value="InsJ-like_HTH"/>
</dbReference>
<feature type="domain" description="Insertion element IS150 protein InsJ-like helix-turn-helix" evidence="2">
    <location>
        <begin position="57"/>
        <end position="95"/>
    </location>
</feature>
<dbReference type="Gene3D" id="3.30.420.10">
    <property type="entry name" value="Ribonuclease H-like superfamily/Ribonuclease H"/>
    <property type="match status" value="1"/>
</dbReference>
<dbReference type="InterPro" id="IPR036397">
    <property type="entry name" value="RNaseH_sf"/>
</dbReference>
<dbReference type="RefSeq" id="WP_413279816.1">
    <property type="nucleotide sequence ID" value="NZ_JBHFNT010000215.1"/>
</dbReference>
<feature type="region of interest" description="Disordered" evidence="1">
    <location>
        <begin position="1"/>
        <end position="22"/>
    </location>
</feature>
<evidence type="ECO:0000313" key="4">
    <source>
        <dbReference type="Proteomes" id="UP001576780"/>
    </source>
</evidence>
<proteinExistence type="predicted"/>
<reference evidence="3 4" key="1">
    <citation type="submission" date="2024-09" db="EMBL/GenBank/DDBJ databases">
        <title>Floridaenema gen nov. (Aerosakkonemataceae, Aerosakkonematales ord. nov., Cyanobacteria) from benthic tropical and subtropical fresh waters, with the description of four new species.</title>
        <authorList>
            <person name="Moretto J.A."/>
            <person name="Berthold D.E."/>
            <person name="Lefler F.W."/>
            <person name="Huang I.-S."/>
            <person name="Laughinghouse H. IV."/>
        </authorList>
    </citation>
    <scope>NUCLEOTIDE SEQUENCE [LARGE SCALE GENOMIC DNA]</scope>
    <source>
        <strain evidence="3 4">BLCC-F167</strain>
    </source>
</reference>
<dbReference type="EMBL" id="JBHFNT010000215">
    <property type="protein sequence ID" value="MFB2837468.1"/>
    <property type="molecule type" value="Genomic_DNA"/>
</dbReference>
<evidence type="ECO:0000313" key="3">
    <source>
        <dbReference type="EMBL" id="MFB2837468.1"/>
    </source>
</evidence>
<dbReference type="Proteomes" id="UP001576780">
    <property type="component" value="Unassembled WGS sequence"/>
</dbReference>
<accession>A0ABV4WS44</accession>
<keyword evidence="4" id="KW-1185">Reference proteome</keyword>
<dbReference type="Pfam" id="PF13518">
    <property type="entry name" value="HTH_28"/>
    <property type="match status" value="1"/>
</dbReference>
<evidence type="ECO:0000259" key="2">
    <source>
        <dbReference type="Pfam" id="PF13518"/>
    </source>
</evidence>
<gene>
    <name evidence="3" type="ORF">ACE1CA_23315</name>
</gene>